<dbReference type="SMART" id="SM00100">
    <property type="entry name" value="cNMP"/>
    <property type="match status" value="2"/>
</dbReference>
<dbReference type="InterPro" id="IPR002641">
    <property type="entry name" value="PNPLA_dom"/>
</dbReference>
<evidence type="ECO:0000256" key="9">
    <source>
        <dbReference type="ARBA" id="ARBA00022963"/>
    </source>
</evidence>
<dbReference type="GO" id="GO:0004622">
    <property type="term" value="F:phosphatidylcholine lysophospholipase activity"/>
    <property type="evidence" value="ECO:0007669"/>
    <property type="project" value="UniProtKB-EC"/>
</dbReference>
<comment type="similarity">
    <text evidence="2 14">Belongs to the NTE family.</text>
</comment>
<reference evidence="18" key="1">
    <citation type="submission" date="2023-03" db="EMBL/GenBank/DDBJ databases">
        <title>Mating type loci evolution in Malassezia.</title>
        <authorList>
            <person name="Coelho M.A."/>
        </authorList>
    </citation>
    <scope>NUCLEOTIDE SEQUENCE</scope>
    <source>
        <strain evidence="18">CBS 11721</strain>
    </source>
</reference>
<evidence type="ECO:0000256" key="3">
    <source>
        <dbReference type="ARBA" id="ARBA00013274"/>
    </source>
</evidence>
<dbReference type="FunFam" id="3.40.1090.10:FF:000007">
    <property type="entry name" value="Lysophospholipase NTE1"/>
    <property type="match status" value="1"/>
</dbReference>
<dbReference type="EC" id="3.1.1.5" evidence="3 14"/>
<evidence type="ECO:0000256" key="4">
    <source>
        <dbReference type="ARBA" id="ARBA00018317"/>
    </source>
</evidence>
<feature type="short sequence motif" description="DGA/G" evidence="13">
    <location>
        <begin position="1213"/>
        <end position="1215"/>
    </location>
</feature>
<evidence type="ECO:0000259" key="17">
    <source>
        <dbReference type="PROSITE" id="PS51635"/>
    </source>
</evidence>
<comment type="function">
    <text evidence="14">Intracellular phospholipase B that catalyzes the double deacylation of phosphatidylcholine (PC) to glycerophosphocholine (GroPCho). Plays an important role in membrane lipid homeostasis.</text>
</comment>
<evidence type="ECO:0000256" key="12">
    <source>
        <dbReference type="ARBA" id="ARBA00023136"/>
    </source>
</evidence>
<feature type="domain" description="Cyclic nucleotide-binding" evidence="16">
    <location>
        <begin position="531"/>
        <end position="569"/>
    </location>
</feature>
<evidence type="ECO:0000256" key="14">
    <source>
        <dbReference type="RuleBase" id="RU362043"/>
    </source>
</evidence>
<keyword evidence="19" id="KW-1185">Reference proteome</keyword>
<dbReference type="Proteomes" id="UP001219933">
    <property type="component" value="Chromosome 4"/>
</dbReference>
<keyword evidence="7 13" id="KW-0378">Hydrolase</keyword>
<comment type="catalytic activity">
    <reaction evidence="14">
        <text>a 1-acyl-sn-glycero-3-phosphocholine + H2O = sn-glycerol 3-phosphocholine + a fatty acid + H(+)</text>
        <dbReference type="Rhea" id="RHEA:15177"/>
        <dbReference type="ChEBI" id="CHEBI:15377"/>
        <dbReference type="ChEBI" id="CHEBI:15378"/>
        <dbReference type="ChEBI" id="CHEBI:16870"/>
        <dbReference type="ChEBI" id="CHEBI:28868"/>
        <dbReference type="ChEBI" id="CHEBI:58168"/>
        <dbReference type="EC" id="3.1.1.5"/>
    </reaction>
</comment>
<dbReference type="InterPro" id="IPR001423">
    <property type="entry name" value="LysoPLipase_patatin_CS"/>
</dbReference>
<dbReference type="InterPro" id="IPR056556">
    <property type="entry name" value="NTE1_P-loop_dom"/>
</dbReference>
<evidence type="ECO:0000313" key="19">
    <source>
        <dbReference type="Proteomes" id="UP001219933"/>
    </source>
</evidence>
<evidence type="ECO:0000259" key="16">
    <source>
        <dbReference type="PROSITE" id="PS50042"/>
    </source>
</evidence>
<keyword evidence="5" id="KW-0812">Transmembrane</keyword>
<evidence type="ECO:0000256" key="13">
    <source>
        <dbReference type="PROSITE-ProRule" id="PRU01161"/>
    </source>
</evidence>
<protein>
    <recommendedName>
        <fullName evidence="4 14">Lysophospholipase NTE1</fullName>
        <ecNumber evidence="3 14">3.1.1.5</ecNumber>
    </recommendedName>
    <alternativeName>
        <fullName evidence="14">Intracellular phospholipase B</fullName>
    </alternativeName>
</protein>
<evidence type="ECO:0000256" key="7">
    <source>
        <dbReference type="ARBA" id="ARBA00022801"/>
    </source>
</evidence>
<feature type="region of interest" description="Disordered" evidence="15">
    <location>
        <begin position="564"/>
        <end position="602"/>
    </location>
</feature>
<evidence type="ECO:0000256" key="2">
    <source>
        <dbReference type="ARBA" id="ARBA00006636"/>
    </source>
</evidence>
<dbReference type="Pfam" id="PF00027">
    <property type="entry name" value="cNMP_binding"/>
    <property type="match status" value="1"/>
</dbReference>
<feature type="domain" description="PNPLA" evidence="17">
    <location>
        <begin position="1062"/>
        <end position="1226"/>
    </location>
</feature>
<keyword evidence="10" id="KW-1133">Transmembrane helix</keyword>
<dbReference type="Gene3D" id="3.40.1090.10">
    <property type="entry name" value="Cytosolic phospholipase A2 catalytic domain"/>
    <property type="match status" value="2"/>
</dbReference>
<dbReference type="Pfam" id="PF01734">
    <property type="entry name" value="Patatin"/>
    <property type="match status" value="1"/>
</dbReference>
<dbReference type="SUPFAM" id="SSF52151">
    <property type="entry name" value="FabD/lysophospholipase-like"/>
    <property type="match status" value="1"/>
</dbReference>
<keyword evidence="11 13" id="KW-0443">Lipid metabolism</keyword>
<dbReference type="PROSITE" id="PS01237">
    <property type="entry name" value="UPF0028"/>
    <property type="match status" value="1"/>
</dbReference>
<dbReference type="InterPro" id="IPR014710">
    <property type="entry name" value="RmlC-like_jellyroll"/>
</dbReference>
<dbReference type="GO" id="GO:0016042">
    <property type="term" value="P:lipid catabolic process"/>
    <property type="evidence" value="ECO:0007669"/>
    <property type="project" value="UniProtKB-UniRule"/>
</dbReference>
<organism evidence="18 19">
    <name type="scientific">Malassezia cuniculi</name>
    <dbReference type="NCBI Taxonomy" id="948313"/>
    <lineage>
        <taxon>Eukaryota</taxon>
        <taxon>Fungi</taxon>
        <taxon>Dikarya</taxon>
        <taxon>Basidiomycota</taxon>
        <taxon>Ustilaginomycotina</taxon>
        <taxon>Malasseziomycetes</taxon>
        <taxon>Malasseziales</taxon>
        <taxon>Malasseziaceae</taxon>
        <taxon>Malassezia</taxon>
    </lineage>
</organism>
<name>A0AAF0F0V6_9BASI</name>
<evidence type="ECO:0000256" key="1">
    <source>
        <dbReference type="ARBA" id="ARBA00004586"/>
    </source>
</evidence>
<feature type="short sequence motif" description="GXSXG" evidence="13">
    <location>
        <begin position="1093"/>
        <end position="1097"/>
    </location>
</feature>
<dbReference type="Pfam" id="PF24179">
    <property type="entry name" value="NTE_Ploop"/>
    <property type="match status" value="1"/>
</dbReference>
<evidence type="ECO:0000313" key="18">
    <source>
        <dbReference type="EMBL" id="WFD36247.1"/>
    </source>
</evidence>
<dbReference type="InterPro" id="IPR016035">
    <property type="entry name" value="Acyl_Trfase/lysoPLipase"/>
</dbReference>
<dbReference type="CDD" id="cd00038">
    <property type="entry name" value="CAP_ED"/>
    <property type="match status" value="3"/>
</dbReference>
<evidence type="ECO:0000256" key="11">
    <source>
        <dbReference type="ARBA" id="ARBA00023098"/>
    </source>
</evidence>
<keyword evidence="8 14" id="KW-0256">Endoplasmic reticulum</keyword>
<feature type="active site" description="Nucleophile" evidence="13">
    <location>
        <position position="1095"/>
    </location>
</feature>
<feature type="domain" description="Cyclic nucleotide-binding" evidence="16">
    <location>
        <begin position="687"/>
        <end position="791"/>
    </location>
</feature>
<dbReference type="PROSITE" id="PS50042">
    <property type="entry name" value="CNMP_BINDING_3"/>
    <property type="match status" value="2"/>
</dbReference>
<dbReference type="GO" id="GO:0046470">
    <property type="term" value="P:phosphatidylcholine metabolic process"/>
    <property type="evidence" value="ECO:0007669"/>
    <property type="project" value="InterPro"/>
</dbReference>
<comment type="subcellular location">
    <subcellularLocation>
        <location evidence="1 14">Endoplasmic reticulum membrane</location>
    </subcellularLocation>
</comment>
<proteinExistence type="inferred from homology"/>
<dbReference type="PANTHER" id="PTHR14226:SF29">
    <property type="entry name" value="NEUROPATHY TARGET ESTERASE SWS"/>
    <property type="match status" value="1"/>
</dbReference>
<feature type="active site" description="Proton acceptor" evidence="13">
    <location>
        <position position="1213"/>
    </location>
</feature>
<dbReference type="PANTHER" id="PTHR14226">
    <property type="entry name" value="NEUROPATHY TARGET ESTERASE/SWISS CHEESE D.MELANOGASTER"/>
    <property type="match status" value="1"/>
</dbReference>
<evidence type="ECO:0000256" key="10">
    <source>
        <dbReference type="ARBA" id="ARBA00022989"/>
    </source>
</evidence>
<keyword evidence="9 13" id="KW-0442">Lipid degradation</keyword>
<keyword evidence="6" id="KW-0677">Repeat</keyword>
<dbReference type="InterPro" id="IPR018490">
    <property type="entry name" value="cNMP-bd_dom_sf"/>
</dbReference>
<evidence type="ECO:0000256" key="15">
    <source>
        <dbReference type="SAM" id="MobiDB-lite"/>
    </source>
</evidence>
<keyword evidence="12" id="KW-0472">Membrane</keyword>
<evidence type="ECO:0000256" key="5">
    <source>
        <dbReference type="ARBA" id="ARBA00022692"/>
    </source>
</evidence>
<evidence type="ECO:0000256" key="8">
    <source>
        <dbReference type="ARBA" id="ARBA00022824"/>
    </source>
</evidence>
<dbReference type="EMBL" id="CP119880">
    <property type="protein sequence ID" value="WFD36247.1"/>
    <property type="molecule type" value="Genomic_DNA"/>
</dbReference>
<accession>A0AAF0F0V6</accession>
<dbReference type="GO" id="GO:0005789">
    <property type="term" value="C:endoplasmic reticulum membrane"/>
    <property type="evidence" value="ECO:0007669"/>
    <property type="project" value="UniProtKB-SubCell"/>
</dbReference>
<evidence type="ECO:0000256" key="6">
    <source>
        <dbReference type="ARBA" id="ARBA00022737"/>
    </source>
</evidence>
<dbReference type="PROSITE" id="PS51635">
    <property type="entry name" value="PNPLA"/>
    <property type="match status" value="1"/>
</dbReference>
<dbReference type="InterPro" id="IPR000595">
    <property type="entry name" value="cNMP-bd_dom"/>
</dbReference>
<dbReference type="InterPro" id="IPR050301">
    <property type="entry name" value="NTE"/>
</dbReference>
<gene>
    <name evidence="18" type="ORF">MCUN1_003125</name>
</gene>
<dbReference type="Gene3D" id="2.60.120.10">
    <property type="entry name" value="Jelly Rolls"/>
    <property type="match status" value="3"/>
</dbReference>
<sequence length="1324" mass="145682">MDQELVLPSPAQALIQAEVQSPTPPRQLIDVIAFFTVASSLVLLFMLRYRYWNSYERLREEPIRKQEDAIHLFPENPAEAADEFRSFHGYLDEFLQAIRIFGFLERPVFHELARHLQTRRLVAGDSLAVDMDTSFYIVIDGNVEVYAPSATNAVEDSEYQLVNEVSSGGVLSSLFTILRLFTEDVQLGFSVPQNSVPDADVPPLKEMQPSVLRRRTKTAPVGPVAPGHVLPLQSPISVPIDDDTLSEPIPMSTSMQMDNASSPFLGASPSVSSRASVFGSPYSKSERATLQHGSLARATVDTTLAVIPAGAFKRLTAKFPNAAAHIVQVILTRLARVTFHTAHQYLGLTSDVMKTEEAINKYAKVFLPSEFYENKAIEQLRRRFRPELASLDTKPTKMDDENTGRHAVSPGDLLSMVSSSTTFDVNDEPVHRGSYQQPMAEQRDAELRDEVMSCIASSIGLNPAVIGTTPSAHASPFLSSSDALNRGAYASAFSSLSRLDASTVTSEESMAASMSAIPPPLAPTDNGVVLRYYAAGTTLARAGDTGAGLFYVIDGFLDIMLPNDGKEEKARPKPPPRRSRVPSTSKVGNALDGTSGRQPSTLHPIRESDELLMAHAAAGRQQEEDRARFLYSVGRGGIAGYLSSLLDVPSYVDIVAKTDVYVGVLPVDALERLVEKRPNALLTLSKRLLSLLPPLILHIDAALDWQQLNAGQLLFKEGDPGDNLYIVINGRLRAVSGRGEDGAPVEVLGEYGQGDCVGELDVISRTPRSKTVHAIRDTELVCMPITLFNAISLWHPPVTVQVSRIIARRVRRELESIQQASRVAQTQHIHGISSLGRSALNLKTVALLPASPHVPITEFAARLRSACEDTIDGEAAFLNHGSVMQALGRHVFSRMGKLKLAGWLATLELRYRLVVYVADTSASSAWAQTCVRQADCILLVGNGDDPSISDYERLLLSIKTTARKELVLLHSERTVTPGSTREWLKLRPWVSAHHHVEMPQMREPQAPVQPRDRLPVQALRTLKEQLEIRMRRGRNRAPTTRPAHFSDFSRLARRLCGISIGVVLGGGGARGCAHLGVLRVLEERGIPVDIVGGTSIGSLVAGLYARDGSVVSSLGRAKRFAGRMASLWRFVTDLTYPLVSYTTGHEFNRSVFKVFSDTHIEDMWLPYFCNTTNITLSRMEVHTSGYAWRYVRGSMTLAGLIPPLIDNGNMLVDGGYTDNLPVTTMFAMGARTVFAIDVGSIDDTSPQHFGDTLSGWWVLLARLNPWSSLRNVPSVPDIQRRLSYTTSVRMLEDTKALDGCFYMRMPVEMYGTLEFSRFDEIFHP</sequence>
<dbReference type="SUPFAM" id="SSF51206">
    <property type="entry name" value="cAMP-binding domain-like"/>
    <property type="match status" value="3"/>
</dbReference>
<feature type="short sequence motif" description="GXGXXG" evidence="13">
    <location>
        <begin position="1066"/>
        <end position="1071"/>
    </location>
</feature>